<sequence length="193" mass="19728">MYECVVVDVAAVAAIVTVAVGRPRAKKPSPGLRVGNRARIGGAKRPPCRWTLCGMCTLYGKAYDAATAAAATDDDGGGATKHLRGGGGGGGGGGGERVRGLVLLRDGVLGIEPRNPDTLCAMRVGGLGCWPPLATSLPHCASCPPPADVFLTSPHGLGAPVYVLWVCMKAAPLSPRNGTVNLHCGCCLMWLVE</sequence>
<comment type="caution">
    <text evidence="2">The sequence shown here is derived from an EMBL/GenBank/DDBJ whole genome shotgun (WGS) entry which is preliminary data.</text>
</comment>
<evidence type="ECO:0000256" key="1">
    <source>
        <dbReference type="SAM" id="MobiDB-lite"/>
    </source>
</evidence>
<organism evidence="2 3">
    <name type="scientific">Volvox reticuliferus</name>
    <dbReference type="NCBI Taxonomy" id="1737510"/>
    <lineage>
        <taxon>Eukaryota</taxon>
        <taxon>Viridiplantae</taxon>
        <taxon>Chlorophyta</taxon>
        <taxon>core chlorophytes</taxon>
        <taxon>Chlorophyceae</taxon>
        <taxon>CS clade</taxon>
        <taxon>Chlamydomonadales</taxon>
        <taxon>Volvocaceae</taxon>
        <taxon>Volvox</taxon>
    </lineage>
</organism>
<dbReference type="AlphaFoldDB" id="A0A8J4LNY9"/>
<accession>A0A8J4LNY9</accession>
<proteinExistence type="predicted"/>
<feature type="compositionally biased region" description="Gly residues" evidence="1">
    <location>
        <begin position="85"/>
        <end position="94"/>
    </location>
</feature>
<protein>
    <submittedName>
        <fullName evidence="2">Uncharacterized protein</fullName>
    </submittedName>
</protein>
<evidence type="ECO:0000313" key="2">
    <source>
        <dbReference type="EMBL" id="GIM04067.1"/>
    </source>
</evidence>
<dbReference type="EMBL" id="BNCQ01000015">
    <property type="protein sequence ID" value="GIM04067.1"/>
    <property type="molecule type" value="Genomic_DNA"/>
</dbReference>
<evidence type="ECO:0000313" key="3">
    <source>
        <dbReference type="Proteomes" id="UP000722791"/>
    </source>
</evidence>
<name>A0A8J4LNY9_9CHLO</name>
<reference evidence="2" key="1">
    <citation type="journal article" date="2021" name="Proc. Natl. Acad. Sci. U.S.A.">
        <title>Three genomes in the algal genus Volvox reveal the fate of a haploid sex-determining region after a transition to homothallism.</title>
        <authorList>
            <person name="Yamamoto K."/>
            <person name="Hamaji T."/>
            <person name="Kawai-Toyooka H."/>
            <person name="Matsuzaki R."/>
            <person name="Takahashi F."/>
            <person name="Nishimura Y."/>
            <person name="Kawachi M."/>
            <person name="Noguchi H."/>
            <person name="Minakuchi Y."/>
            <person name="Umen J.G."/>
            <person name="Toyoda A."/>
            <person name="Nozaki H."/>
        </authorList>
    </citation>
    <scope>NUCLEOTIDE SEQUENCE</scope>
    <source>
        <strain evidence="2">NIES-3785</strain>
    </source>
</reference>
<dbReference type="Proteomes" id="UP000722791">
    <property type="component" value="Unassembled WGS sequence"/>
</dbReference>
<gene>
    <name evidence="2" type="ORF">Vretimale_8693</name>
</gene>
<feature type="region of interest" description="Disordered" evidence="1">
    <location>
        <begin position="71"/>
        <end position="94"/>
    </location>
</feature>